<reference evidence="4 5" key="1">
    <citation type="submission" date="2019-04" db="EMBL/GenBank/DDBJ databases">
        <title>Taxonomy of novel Haliea sp. from mangrove soil of West Coast of India.</title>
        <authorList>
            <person name="Verma A."/>
            <person name="Kumar P."/>
            <person name="Krishnamurthi S."/>
        </authorList>
    </citation>
    <scope>NUCLEOTIDE SEQUENCE [LARGE SCALE GENOMIC DNA]</scope>
    <source>
        <strain evidence="4 5">SAOS-164</strain>
    </source>
</reference>
<comment type="caution">
    <text evidence="4">The sequence shown here is derived from an EMBL/GenBank/DDBJ whole genome shotgun (WGS) entry which is preliminary data.</text>
</comment>
<evidence type="ECO:0000313" key="5">
    <source>
        <dbReference type="Proteomes" id="UP000298050"/>
    </source>
</evidence>
<keyword evidence="1" id="KW-0808">Transferase</keyword>
<proteinExistence type="predicted"/>
<dbReference type="Gene3D" id="3.40.50.300">
    <property type="entry name" value="P-loop containing nucleotide triphosphate hydrolases"/>
    <property type="match status" value="1"/>
</dbReference>
<dbReference type="RefSeq" id="WP_135440916.1">
    <property type="nucleotide sequence ID" value="NZ_SRLE01000002.1"/>
</dbReference>
<name>A0A4Z0M875_9GAMM</name>
<feature type="domain" description="Sulfotransferase" evidence="3">
    <location>
        <begin position="25"/>
        <end position="237"/>
    </location>
</feature>
<sequence>MISSRPGLLHRLLGALGIFQRGNSPQFMVIGAQKAGTSSLHSYLSQHPRLCGSSPKELRYFNSRRFEMHSLGRYCRDMRGPAGSIFFESTPDYLYSPQAAGRIAGAYPDIRLIVVLREPAARAYSAWNHLRELFESGGYRARARSRYRMPDNLLYEKLFIGRECFPGFRECLDVELEMIAQGEGLEPSLLRRGLYFEQLQKYWAFIPREQMLILGFRELVVQPLVALERVARFVGLEGWPEIDLDLAPRNARRYPARMAEADARFLERYYALPNAELVAAIGEIDW</sequence>
<dbReference type="GO" id="GO:0008146">
    <property type="term" value="F:sulfotransferase activity"/>
    <property type="evidence" value="ECO:0007669"/>
    <property type="project" value="InterPro"/>
</dbReference>
<dbReference type="OrthoDB" id="9075305at2"/>
<keyword evidence="2" id="KW-0325">Glycoprotein</keyword>
<dbReference type="InterPro" id="IPR037359">
    <property type="entry name" value="NST/OST"/>
</dbReference>
<evidence type="ECO:0000259" key="3">
    <source>
        <dbReference type="Pfam" id="PF00685"/>
    </source>
</evidence>
<dbReference type="EMBL" id="SRLE01000002">
    <property type="protein sequence ID" value="TGD75664.1"/>
    <property type="molecule type" value="Genomic_DNA"/>
</dbReference>
<dbReference type="PANTHER" id="PTHR10605:SF56">
    <property type="entry name" value="BIFUNCTIONAL HEPARAN SULFATE N-DEACETYLASE_N-SULFOTRANSFERASE"/>
    <property type="match status" value="1"/>
</dbReference>
<accession>A0A4Z0M875</accession>
<evidence type="ECO:0000256" key="2">
    <source>
        <dbReference type="ARBA" id="ARBA00023180"/>
    </source>
</evidence>
<dbReference type="AlphaFoldDB" id="A0A4Z0M875"/>
<organism evidence="4 5">
    <name type="scientific">Mangrovimicrobium sediminis</name>
    <dbReference type="NCBI Taxonomy" id="2562682"/>
    <lineage>
        <taxon>Bacteria</taxon>
        <taxon>Pseudomonadati</taxon>
        <taxon>Pseudomonadota</taxon>
        <taxon>Gammaproteobacteria</taxon>
        <taxon>Cellvibrionales</taxon>
        <taxon>Halieaceae</taxon>
        <taxon>Mangrovimicrobium</taxon>
    </lineage>
</organism>
<dbReference type="SUPFAM" id="SSF52540">
    <property type="entry name" value="P-loop containing nucleoside triphosphate hydrolases"/>
    <property type="match status" value="1"/>
</dbReference>
<dbReference type="Pfam" id="PF00685">
    <property type="entry name" value="Sulfotransfer_1"/>
    <property type="match status" value="1"/>
</dbReference>
<gene>
    <name evidence="4" type="ORF">E4634_01900</name>
</gene>
<evidence type="ECO:0000256" key="1">
    <source>
        <dbReference type="ARBA" id="ARBA00022679"/>
    </source>
</evidence>
<dbReference type="InterPro" id="IPR000863">
    <property type="entry name" value="Sulfotransferase_dom"/>
</dbReference>
<dbReference type="Proteomes" id="UP000298050">
    <property type="component" value="Unassembled WGS sequence"/>
</dbReference>
<protein>
    <recommendedName>
        <fullName evidence="3">Sulfotransferase domain-containing protein</fullName>
    </recommendedName>
</protein>
<evidence type="ECO:0000313" key="4">
    <source>
        <dbReference type="EMBL" id="TGD75664.1"/>
    </source>
</evidence>
<dbReference type="PANTHER" id="PTHR10605">
    <property type="entry name" value="HEPARAN SULFATE SULFOTRANSFERASE"/>
    <property type="match status" value="1"/>
</dbReference>
<dbReference type="InterPro" id="IPR027417">
    <property type="entry name" value="P-loop_NTPase"/>
</dbReference>
<keyword evidence="5" id="KW-1185">Reference proteome</keyword>